<dbReference type="PRINTS" id="PR00411">
    <property type="entry name" value="PNDRDTASEI"/>
</dbReference>
<evidence type="ECO:0000259" key="11">
    <source>
        <dbReference type="Pfam" id="PF22366"/>
    </source>
</evidence>
<keyword evidence="7" id="KW-0520">NAD</keyword>
<dbReference type="AlphaFoldDB" id="A0A7C4PFS3"/>
<dbReference type="InterPro" id="IPR036188">
    <property type="entry name" value="FAD/NAD-bd_sf"/>
</dbReference>
<dbReference type="PRINTS" id="PR00368">
    <property type="entry name" value="FADPNR"/>
</dbReference>
<name>A0A7C4PFS3_9CHLR</name>
<dbReference type="PANTHER" id="PTHR43706:SF47">
    <property type="entry name" value="EXTERNAL NADH-UBIQUINONE OXIDOREDUCTASE 1, MITOCHONDRIAL-RELATED"/>
    <property type="match status" value="1"/>
</dbReference>
<comment type="similarity">
    <text evidence="1">Belongs to the NADH dehydrogenase family.</text>
</comment>
<evidence type="ECO:0000259" key="10">
    <source>
        <dbReference type="Pfam" id="PF07992"/>
    </source>
</evidence>
<keyword evidence="9" id="KW-1133">Transmembrane helix</keyword>
<organism evidence="12">
    <name type="scientific">Anaerolinea thermolimosa</name>
    <dbReference type="NCBI Taxonomy" id="229919"/>
    <lineage>
        <taxon>Bacteria</taxon>
        <taxon>Bacillati</taxon>
        <taxon>Chloroflexota</taxon>
        <taxon>Anaerolineae</taxon>
        <taxon>Anaerolineales</taxon>
        <taxon>Anaerolineaceae</taxon>
        <taxon>Anaerolinea</taxon>
    </lineage>
</organism>
<accession>A0A7C4PFS3</accession>
<dbReference type="InterPro" id="IPR054585">
    <property type="entry name" value="NDH2-like_C"/>
</dbReference>
<evidence type="ECO:0000256" key="7">
    <source>
        <dbReference type="ARBA" id="ARBA00023027"/>
    </source>
</evidence>
<keyword evidence="6" id="KW-0560">Oxidoreductase</keyword>
<dbReference type="InterPro" id="IPR045024">
    <property type="entry name" value="NDH-2"/>
</dbReference>
<dbReference type="Pfam" id="PF07992">
    <property type="entry name" value="Pyr_redox_2"/>
    <property type="match status" value="1"/>
</dbReference>
<evidence type="ECO:0000256" key="6">
    <source>
        <dbReference type="ARBA" id="ARBA00023002"/>
    </source>
</evidence>
<evidence type="ECO:0000256" key="4">
    <source>
        <dbReference type="ARBA" id="ARBA00022827"/>
    </source>
</evidence>
<dbReference type="EMBL" id="DSYK01000281">
    <property type="protein sequence ID" value="HGS21301.1"/>
    <property type="molecule type" value="Genomic_DNA"/>
</dbReference>
<protein>
    <recommendedName>
        <fullName evidence="2">NADH:ubiquinone reductase (non-electrogenic)</fullName>
        <ecNumber evidence="2">1.6.5.9</ecNumber>
    </recommendedName>
</protein>
<feature type="domain" description="FAD/NAD(P)-binding" evidence="10">
    <location>
        <begin position="9"/>
        <end position="326"/>
    </location>
</feature>
<dbReference type="EC" id="1.6.5.9" evidence="2"/>
<evidence type="ECO:0000313" key="12">
    <source>
        <dbReference type="EMBL" id="HGS21301.1"/>
    </source>
</evidence>
<evidence type="ECO:0000256" key="8">
    <source>
        <dbReference type="ARBA" id="ARBA00047599"/>
    </source>
</evidence>
<keyword evidence="5" id="KW-0809">Transit peptide</keyword>
<dbReference type="SUPFAM" id="SSF51905">
    <property type="entry name" value="FAD/NAD(P)-binding domain"/>
    <property type="match status" value="1"/>
</dbReference>
<keyword evidence="4" id="KW-0274">FAD</keyword>
<comment type="catalytic activity">
    <reaction evidence="8">
        <text>a quinone + NADH + H(+) = a quinol + NAD(+)</text>
        <dbReference type="Rhea" id="RHEA:46160"/>
        <dbReference type="ChEBI" id="CHEBI:15378"/>
        <dbReference type="ChEBI" id="CHEBI:24646"/>
        <dbReference type="ChEBI" id="CHEBI:57540"/>
        <dbReference type="ChEBI" id="CHEBI:57945"/>
        <dbReference type="ChEBI" id="CHEBI:132124"/>
        <dbReference type="EC" id="1.6.5.9"/>
    </reaction>
</comment>
<feature type="transmembrane region" description="Helical" evidence="9">
    <location>
        <begin position="373"/>
        <end position="390"/>
    </location>
</feature>
<dbReference type="InterPro" id="IPR023753">
    <property type="entry name" value="FAD/NAD-binding_dom"/>
</dbReference>
<dbReference type="Pfam" id="PF22366">
    <property type="entry name" value="NDH2_C"/>
    <property type="match status" value="1"/>
</dbReference>
<reference evidence="12" key="1">
    <citation type="journal article" date="2020" name="mSystems">
        <title>Genome- and Community-Level Interaction Insights into Carbon Utilization and Element Cycling Functions of Hydrothermarchaeota in Hydrothermal Sediment.</title>
        <authorList>
            <person name="Zhou Z."/>
            <person name="Liu Y."/>
            <person name="Xu W."/>
            <person name="Pan J."/>
            <person name="Luo Z.H."/>
            <person name="Li M."/>
        </authorList>
    </citation>
    <scope>NUCLEOTIDE SEQUENCE [LARGE SCALE GENOMIC DNA]</scope>
    <source>
        <strain evidence="12">SpSt-573</strain>
    </source>
</reference>
<keyword evidence="9" id="KW-0812">Transmembrane</keyword>
<evidence type="ECO:0000256" key="5">
    <source>
        <dbReference type="ARBA" id="ARBA00022946"/>
    </source>
</evidence>
<keyword evidence="3" id="KW-0285">Flavoprotein</keyword>
<dbReference type="Gene3D" id="3.50.50.100">
    <property type="match status" value="1"/>
</dbReference>
<evidence type="ECO:0000256" key="1">
    <source>
        <dbReference type="ARBA" id="ARBA00005272"/>
    </source>
</evidence>
<comment type="caution">
    <text evidence="12">The sequence shown here is derived from an EMBL/GenBank/DDBJ whole genome shotgun (WGS) entry which is preliminary data.</text>
</comment>
<evidence type="ECO:0000256" key="9">
    <source>
        <dbReference type="SAM" id="Phobius"/>
    </source>
</evidence>
<proteinExistence type="inferred from homology"/>
<gene>
    <name evidence="12" type="ORF">ENT37_05465</name>
</gene>
<evidence type="ECO:0000256" key="3">
    <source>
        <dbReference type="ARBA" id="ARBA00022630"/>
    </source>
</evidence>
<sequence length="444" mass="48276">MAHRSDLPHVVIVGAGFGGLRAARKLAKAPIRLTLIDRNNYHLFQPLLYQVATAGLSPEAIARPVRAILRRQKNFTFHLANVQAIDLGNRSIRTDKGNLAYDYLILAAGGATHFFGMDRLARHALGLKSIGDAEQIRNHILHLCEEAALERDAAQQASLLTFVIAGGGPTGVESAGALAELLRTVIPGDYPTLKHAPRKVILLEASQRLLPAMPDDLAAYALQALKKAGVEVRLGAAVQDFDGKTVFLSTGETIASPTLIWASGVRAAPLISSLPVEKDALGRLKVLPTLQIPQHPEVFVIGDAASFSDREGKPLPMIAPVAIQQGESAAQNILRILSGKEPVAFRYRDPGLLATIGRSQAVARIGPLKLRGFIAWMVWVVVHIYQLVGFRNRLLVMINWAWNYLLYDHPVRLIHQALIGVRGPRHLEFLPGDENSGETLSKPA</sequence>
<evidence type="ECO:0000256" key="2">
    <source>
        <dbReference type="ARBA" id="ARBA00012637"/>
    </source>
</evidence>
<feature type="domain" description="External alternative NADH-ubiquinone oxidoreductase-like C-terminal" evidence="11">
    <location>
        <begin position="351"/>
        <end position="405"/>
    </location>
</feature>
<keyword evidence="9" id="KW-0472">Membrane</keyword>
<dbReference type="GO" id="GO:0050136">
    <property type="term" value="F:NADH dehydrogenase (quinone) (non-electrogenic) activity"/>
    <property type="evidence" value="ECO:0007669"/>
    <property type="project" value="UniProtKB-EC"/>
</dbReference>
<dbReference type="PANTHER" id="PTHR43706">
    <property type="entry name" value="NADH DEHYDROGENASE"/>
    <property type="match status" value="1"/>
</dbReference>